<organism evidence="4 5">
    <name type="scientific">Microbulbifer epialgicus</name>
    <dbReference type="NCBI Taxonomy" id="393907"/>
    <lineage>
        <taxon>Bacteria</taxon>
        <taxon>Pseudomonadati</taxon>
        <taxon>Pseudomonadota</taxon>
        <taxon>Gammaproteobacteria</taxon>
        <taxon>Cellvibrionales</taxon>
        <taxon>Microbulbiferaceae</taxon>
        <taxon>Microbulbifer</taxon>
    </lineage>
</organism>
<dbReference type="InterPro" id="IPR008984">
    <property type="entry name" value="SMAD_FHA_dom_sf"/>
</dbReference>
<feature type="transmembrane region" description="Helical" evidence="2">
    <location>
        <begin position="229"/>
        <end position="249"/>
    </location>
</feature>
<dbReference type="Proteomes" id="UP001569428">
    <property type="component" value="Unassembled WGS sequence"/>
</dbReference>
<evidence type="ECO:0000313" key="4">
    <source>
        <dbReference type="EMBL" id="MFA0811710.1"/>
    </source>
</evidence>
<name>A0ABV4P195_9GAMM</name>
<keyword evidence="2" id="KW-1133">Transmembrane helix</keyword>
<evidence type="ECO:0000313" key="5">
    <source>
        <dbReference type="Proteomes" id="UP001569428"/>
    </source>
</evidence>
<feature type="region of interest" description="Disordered" evidence="1">
    <location>
        <begin position="324"/>
        <end position="347"/>
    </location>
</feature>
<dbReference type="RefSeq" id="WP_371839306.1">
    <property type="nucleotide sequence ID" value="NZ_JBGMEK010000025.1"/>
</dbReference>
<dbReference type="SMART" id="SM00240">
    <property type="entry name" value="FHA"/>
    <property type="match status" value="1"/>
</dbReference>
<feature type="transmembrane region" description="Helical" evidence="2">
    <location>
        <begin position="158"/>
        <end position="180"/>
    </location>
</feature>
<evidence type="ECO:0000259" key="3">
    <source>
        <dbReference type="PROSITE" id="PS50006"/>
    </source>
</evidence>
<dbReference type="PROSITE" id="PS50006">
    <property type="entry name" value="FHA_DOMAIN"/>
    <property type="match status" value="1"/>
</dbReference>
<feature type="transmembrane region" description="Helical" evidence="2">
    <location>
        <begin position="133"/>
        <end position="152"/>
    </location>
</feature>
<dbReference type="SUPFAM" id="SSF49879">
    <property type="entry name" value="SMAD/FHA domain"/>
    <property type="match status" value="1"/>
</dbReference>
<dbReference type="EMBL" id="JBGMEK010000025">
    <property type="protein sequence ID" value="MFA0811710.1"/>
    <property type="molecule type" value="Genomic_DNA"/>
</dbReference>
<feature type="transmembrane region" description="Helical" evidence="2">
    <location>
        <begin position="192"/>
        <end position="209"/>
    </location>
</feature>
<proteinExistence type="predicted"/>
<gene>
    <name evidence="4" type="ORF">ACCI49_12335</name>
</gene>
<sequence length="347" mass="38291">MALIIEELNRAHRVQMRYRMDGEKFTLGRAFSNDAILEDIHADGRHAEIRHEEDGSYTLHDLNSINGSQLLGNLQDKSVKPGEISSHQITSGDLVQCGKSRLRLFHSDAAVPEAAPLHSLESFFSGLSRPLNAILLVLAVACSTVLLSYVNYARTYEWTIAVNILASAIIGLVIYAGAWAFIGRVVKHETHFFAHLSIAAIGALSYTVWEWFGGVLNYNFAIGDMMEALDFLVLAIILPAMLWCACYLATNLGRGWRWAVALVMPIGFLGLSLIESLSKLNDFSEAPEISTELKYDNMLLRKPVPMQEFIAGSPALFDIPIEKDESETGNKDSSTAEDAGSNIEVEQ</sequence>
<keyword evidence="5" id="KW-1185">Reference proteome</keyword>
<evidence type="ECO:0000256" key="2">
    <source>
        <dbReference type="SAM" id="Phobius"/>
    </source>
</evidence>
<feature type="domain" description="FHA" evidence="3">
    <location>
        <begin position="25"/>
        <end position="75"/>
    </location>
</feature>
<keyword evidence="2" id="KW-0812">Transmembrane</keyword>
<comment type="caution">
    <text evidence="4">The sequence shown here is derived from an EMBL/GenBank/DDBJ whole genome shotgun (WGS) entry which is preliminary data.</text>
</comment>
<keyword evidence="2" id="KW-0472">Membrane</keyword>
<protein>
    <submittedName>
        <fullName evidence="4">FHA domain-containing protein</fullName>
    </submittedName>
</protein>
<reference evidence="4 5" key="1">
    <citation type="submission" date="2024-08" db="EMBL/GenBank/DDBJ databases">
        <authorList>
            <person name="Ishaq N."/>
        </authorList>
    </citation>
    <scope>NUCLEOTIDE SEQUENCE [LARGE SCALE GENOMIC DNA]</scope>
    <source>
        <strain evidence="4 5">DSM 18651</strain>
    </source>
</reference>
<accession>A0ABV4P195</accession>
<feature type="transmembrane region" description="Helical" evidence="2">
    <location>
        <begin position="256"/>
        <end position="274"/>
    </location>
</feature>
<dbReference type="InterPro" id="IPR000253">
    <property type="entry name" value="FHA_dom"/>
</dbReference>
<dbReference type="Gene3D" id="2.60.200.20">
    <property type="match status" value="1"/>
</dbReference>
<dbReference type="Pfam" id="PF00498">
    <property type="entry name" value="FHA"/>
    <property type="match status" value="1"/>
</dbReference>
<evidence type="ECO:0000256" key="1">
    <source>
        <dbReference type="SAM" id="MobiDB-lite"/>
    </source>
</evidence>
<dbReference type="CDD" id="cd00060">
    <property type="entry name" value="FHA"/>
    <property type="match status" value="1"/>
</dbReference>